<gene>
    <name evidence="1" type="ORF">FKW44_016269</name>
</gene>
<reference evidence="2" key="1">
    <citation type="submission" date="2021-01" db="EMBL/GenBank/DDBJ databases">
        <title>Caligus Genome Assembly.</title>
        <authorList>
            <person name="Gallardo-Escarate C."/>
        </authorList>
    </citation>
    <scope>NUCLEOTIDE SEQUENCE [LARGE SCALE GENOMIC DNA]</scope>
</reference>
<keyword evidence="2" id="KW-1185">Reference proteome</keyword>
<name>A0A7T8H1H7_CALRO</name>
<organism evidence="1 2">
    <name type="scientific">Caligus rogercresseyi</name>
    <name type="common">Sea louse</name>
    <dbReference type="NCBI Taxonomy" id="217165"/>
    <lineage>
        <taxon>Eukaryota</taxon>
        <taxon>Metazoa</taxon>
        <taxon>Ecdysozoa</taxon>
        <taxon>Arthropoda</taxon>
        <taxon>Crustacea</taxon>
        <taxon>Multicrustacea</taxon>
        <taxon>Hexanauplia</taxon>
        <taxon>Copepoda</taxon>
        <taxon>Siphonostomatoida</taxon>
        <taxon>Caligidae</taxon>
        <taxon>Caligus</taxon>
    </lineage>
</organism>
<dbReference type="EMBL" id="CP045900">
    <property type="protein sequence ID" value="QQP41795.1"/>
    <property type="molecule type" value="Genomic_DNA"/>
</dbReference>
<dbReference type="AlphaFoldDB" id="A0A7T8H1H7"/>
<protein>
    <submittedName>
        <fullName evidence="1">MeaA</fullName>
    </submittedName>
</protein>
<accession>A0A7T8H1H7</accession>
<dbReference type="Proteomes" id="UP000595437">
    <property type="component" value="Chromosome 11"/>
</dbReference>
<proteinExistence type="predicted"/>
<evidence type="ECO:0000313" key="1">
    <source>
        <dbReference type="EMBL" id="QQP41795.1"/>
    </source>
</evidence>
<sequence>MDQPAFKAFGIFIRNNTANDNRNMAQISITHAIHQIFDQRNANTCASSSIAAATNSSGVRRIPHRNIHATITCAYGNLFRAVRMAIKARFATRNFKRRPKRSLTASTLSRKSSKPSVGLTVRRQHLLVRDIPHARCAFARPIHGCNSCFGCSDGRLITLRPSAAALRKISKGGINGT</sequence>
<evidence type="ECO:0000313" key="2">
    <source>
        <dbReference type="Proteomes" id="UP000595437"/>
    </source>
</evidence>